<accession>A0ACB7CAS3</accession>
<sequence length="885" mass="102666">MSQYAIELCYLIIEDFFGPIVATTAKVLLFHGRLSLSEICKTSKLQQKYVKRALVVLIQHHFVLFSTSYDGFCELTYYEAAWREILNLPRYGKEVLIISQRISSEKKAGEILKYIHYHGKVKVYNLYNVFCPSKNSKTYKLIQSTITQMLQQRYLRVVLPHQVKPNYDLQSQLENEEFEKLRFLGIGEIKKSKEVLKNIEKRLEILKNEEMDPNLGLIKKDVDSNEQEFKKQKLDEQSYVVDEKVILRVNHEKFVNICRNTDLLNLVENRIGKTTAQVYQHILEQLEIQNNNCCQEANTIATIRILETLPKDIDLSKTFVVVSNHENEPIKKISKDMFSNNHCSSNAQDITMTDINEISDEFYENDINKIKDPDYRERLKHIIRHLEALSKDSYAFLSRVETKYFGKWKVDYKQMSYLLQELQYEKVIEHKFGYIATRLLRIIREKGKVDEKQLASIAFLKQQSIRPILMRLTEVGALDIQEVPRKSERQLSSILLLWFHKFSRAKSILIDNIYQEISYCHKHLKNELKQRHKLLVKIERTDVQDHEKELLPLNEQQELANIRTIEENSLIQISRLDRIIMHHGIASLMLSQPLYSTMNVCVKILSQNPVRPWSTFQVILFRMVPTCRVDAIQTQKHIYYSIHHLSLSDATALLFLNPIFVNLLAHPILYKTFNIFSIYAALVSFSGVVCITKPDFILNSRFLRILFNKNPSESSITTSDHKIIPIIMSLIGVLATCFSYIIIKGLGNHVDALESVLWFSLISSIGSFLIIFLLKLPFYLPLDYSQIFTLCVIGISGFLAQVLLTKGLQVEKIGLASATIYLQIIFSLIYDKLIWGNIPDIWSFCGIALIIIGTTIAIISKDNKKTEIADQENQYTYLSNVDSDE</sequence>
<keyword evidence="2" id="KW-1185">Reference proteome</keyword>
<evidence type="ECO:0000313" key="2">
    <source>
        <dbReference type="Proteomes" id="UP000768646"/>
    </source>
</evidence>
<protein>
    <submittedName>
        <fullName evidence="1">Uncharacterized protein</fullName>
    </submittedName>
</protein>
<dbReference type="EMBL" id="JABTEG010000006">
    <property type="protein sequence ID" value="KAG4304701.1"/>
    <property type="molecule type" value="Genomic_DNA"/>
</dbReference>
<reference evidence="1 2" key="1">
    <citation type="journal article" date="2021" name="Commun. Biol.">
        <title>Genomic insights into the host specific adaptation of the Pneumocystis genus.</title>
        <authorList>
            <person name="Cisse O.H."/>
            <person name="Ma L."/>
            <person name="Dekker J.P."/>
            <person name="Khil P.P."/>
            <person name="Youn J.-H."/>
            <person name="Brenchley J.M."/>
            <person name="Blair R."/>
            <person name="Pahar B."/>
            <person name="Chabe M."/>
            <person name="Van Rompay K.K.A."/>
            <person name="Keesler R."/>
            <person name="Sukura A."/>
            <person name="Hirsch V."/>
            <person name="Kutty G."/>
            <person name="Liu Y."/>
            <person name="Peng L."/>
            <person name="Chen J."/>
            <person name="Song J."/>
            <person name="Weissenbacher-Lang C."/>
            <person name="Xu J."/>
            <person name="Upham N.S."/>
            <person name="Stajich J.E."/>
            <person name="Cuomo C.A."/>
            <person name="Cushion M.T."/>
            <person name="Kovacs J.A."/>
        </authorList>
    </citation>
    <scope>NUCLEOTIDE SEQUENCE [LARGE SCALE GENOMIC DNA]</scope>
    <source>
        <strain evidence="1 2">RABM</strain>
    </source>
</reference>
<name>A0ACB7CAS3_9ASCO</name>
<gene>
    <name evidence="1" type="ORF">PORY_001754</name>
</gene>
<organism evidence="1 2">
    <name type="scientific">Pneumocystis oryctolagi</name>
    <dbReference type="NCBI Taxonomy" id="42067"/>
    <lineage>
        <taxon>Eukaryota</taxon>
        <taxon>Fungi</taxon>
        <taxon>Dikarya</taxon>
        <taxon>Ascomycota</taxon>
        <taxon>Taphrinomycotina</taxon>
        <taxon>Pneumocystomycetes</taxon>
        <taxon>Pneumocystaceae</taxon>
        <taxon>Pneumocystis</taxon>
    </lineage>
</organism>
<dbReference type="Proteomes" id="UP000768646">
    <property type="component" value="Unassembled WGS sequence"/>
</dbReference>
<comment type="caution">
    <text evidence="1">The sequence shown here is derived from an EMBL/GenBank/DDBJ whole genome shotgun (WGS) entry which is preliminary data.</text>
</comment>
<evidence type="ECO:0000313" key="1">
    <source>
        <dbReference type="EMBL" id="KAG4304701.1"/>
    </source>
</evidence>
<proteinExistence type="predicted"/>